<dbReference type="GO" id="GO:0003849">
    <property type="term" value="F:3-deoxy-7-phosphoheptulonate synthase activity"/>
    <property type="evidence" value="ECO:0007669"/>
    <property type="project" value="UniProtKB-EC"/>
</dbReference>
<proteinExistence type="inferred from homology"/>
<dbReference type="GO" id="GO:0005737">
    <property type="term" value="C:cytoplasm"/>
    <property type="evidence" value="ECO:0007669"/>
    <property type="project" value="TreeGrafter"/>
</dbReference>
<evidence type="ECO:0000313" key="14">
    <source>
        <dbReference type="Proteomes" id="UP000230002"/>
    </source>
</evidence>
<evidence type="ECO:0000256" key="6">
    <source>
        <dbReference type="ARBA" id="ARBA00022679"/>
    </source>
</evidence>
<feature type="domain" description="DAHP synthetase I/KDSA" evidence="12">
    <location>
        <begin position="84"/>
        <end position="133"/>
    </location>
</feature>
<dbReference type="GO" id="GO:0009073">
    <property type="term" value="P:aromatic amino acid family biosynthetic process"/>
    <property type="evidence" value="ECO:0007669"/>
    <property type="project" value="UniProtKB-KW"/>
</dbReference>
<organism evidence="13 14">
    <name type="scientific">Ganoderma sinense ZZ0214-1</name>
    <dbReference type="NCBI Taxonomy" id="1077348"/>
    <lineage>
        <taxon>Eukaryota</taxon>
        <taxon>Fungi</taxon>
        <taxon>Dikarya</taxon>
        <taxon>Basidiomycota</taxon>
        <taxon>Agaricomycotina</taxon>
        <taxon>Agaricomycetes</taxon>
        <taxon>Polyporales</taxon>
        <taxon>Polyporaceae</taxon>
        <taxon>Ganoderma</taxon>
    </lineage>
</organism>
<dbReference type="Gene3D" id="3.20.20.70">
    <property type="entry name" value="Aldolase class I"/>
    <property type="match status" value="1"/>
</dbReference>
<protein>
    <recommendedName>
        <fullName evidence="4">3-deoxy-7-phosphoheptulonate synthase</fullName>
        <ecNumber evidence="4">2.5.1.54</ecNumber>
    </recommendedName>
    <alternativeName>
        <fullName evidence="10">3-deoxy-D-arabino-heptulosonate 7-phosphate synthase</fullName>
    </alternativeName>
    <alternativeName>
        <fullName evidence="9">DAHP synthase</fullName>
    </alternativeName>
    <alternativeName>
        <fullName evidence="8">Phospho-2-keto-3-deoxyheptonate aldolase</fullName>
    </alternativeName>
</protein>
<evidence type="ECO:0000256" key="1">
    <source>
        <dbReference type="ARBA" id="ARBA00003726"/>
    </source>
</evidence>
<dbReference type="AlphaFoldDB" id="A0A2G8RWQ9"/>
<evidence type="ECO:0000256" key="8">
    <source>
        <dbReference type="ARBA" id="ARBA00031111"/>
    </source>
</evidence>
<dbReference type="Pfam" id="PF00793">
    <property type="entry name" value="DAHP_synth_1"/>
    <property type="match status" value="2"/>
</dbReference>
<accession>A0A2G8RWQ9</accession>
<dbReference type="NCBIfam" id="NF009395">
    <property type="entry name" value="PRK12755.1"/>
    <property type="match status" value="1"/>
</dbReference>
<sequence length="452" mass="49151">MATPSPSLVQKTPFRFPLPERDMLPTSDTVTPVPDDEQKMQAYIQDRRVIGYDPLVQPALLRHEIVSSQRSLATIASARFAAARILAGQDDRLLVVVGPCSIHSPAQAIEYANLLRSKIPEWNNLLIVMRAYLYASSSCPFSFHLTHHRPYLPQRGDLSPFVRAPAVPSSCPPHIQKPRTTVGWKGLINDPDIDGSFKINKGLRLARQLLCDLTELGVPVGSELLDTISPQYIADLISWGAIGARTTESQLHRELASGVSFPIGFKNGTDGSMTVAVDAMRSAENPHAFMGVTEQGLAAIVKTRGNQDVHVILRGGTRGPNFAAEHIKAAASSIEKARPQYHPSIMIDCSHGNSQKNHMNQPKVLADICTQLAAGERHITGVMIESHINEGRQDVPPEGPAALKHGVSITDACVDWITTVTMLDELNAAVARRREKLLEQGLAKPALNGTSA</sequence>
<keyword evidence="14" id="KW-1185">Reference proteome</keyword>
<comment type="caution">
    <text evidence="13">The sequence shown here is derived from an EMBL/GenBank/DDBJ whole genome shotgun (WGS) entry which is preliminary data.</text>
</comment>
<dbReference type="PANTHER" id="PTHR21225:SF12">
    <property type="entry name" value="PHOSPHO-2-DEHYDRO-3-DEOXYHEPTONATE ALDOLASE, TYROSINE-INHIBITED"/>
    <property type="match status" value="1"/>
</dbReference>
<dbReference type="InterPro" id="IPR013785">
    <property type="entry name" value="Aldolase_TIM"/>
</dbReference>
<comment type="catalytic activity">
    <reaction evidence="11">
        <text>D-erythrose 4-phosphate + phosphoenolpyruvate + H2O = 7-phospho-2-dehydro-3-deoxy-D-arabino-heptonate + phosphate</text>
        <dbReference type="Rhea" id="RHEA:14717"/>
        <dbReference type="ChEBI" id="CHEBI:15377"/>
        <dbReference type="ChEBI" id="CHEBI:16897"/>
        <dbReference type="ChEBI" id="CHEBI:43474"/>
        <dbReference type="ChEBI" id="CHEBI:58394"/>
        <dbReference type="ChEBI" id="CHEBI:58702"/>
        <dbReference type="EC" id="2.5.1.54"/>
    </reaction>
</comment>
<feature type="domain" description="DAHP synthetase I/KDSA" evidence="12">
    <location>
        <begin position="176"/>
        <end position="422"/>
    </location>
</feature>
<evidence type="ECO:0000256" key="3">
    <source>
        <dbReference type="ARBA" id="ARBA00007985"/>
    </source>
</evidence>
<keyword evidence="5" id="KW-0028">Amino-acid biosynthesis</keyword>
<comment type="pathway">
    <text evidence="2">Metabolic intermediate biosynthesis; chorismate biosynthesis; chorismate from D-erythrose 4-phosphate and phosphoenolpyruvate: step 1/7.</text>
</comment>
<evidence type="ECO:0000313" key="13">
    <source>
        <dbReference type="EMBL" id="PIL25927.1"/>
    </source>
</evidence>
<dbReference type="NCBIfam" id="TIGR00034">
    <property type="entry name" value="aroFGH"/>
    <property type="match status" value="1"/>
</dbReference>
<dbReference type="EC" id="2.5.1.54" evidence="4"/>
<evidence type="ECO:0000256" key="9">
    <source>
        <dbReference type="ARBA" id="ARBA00031349"/>
    </source>
</evidence>
<evidence type="ECO:0000256" key="4">
    <source>
        <dbReference type="ARBA" id="ARBA00012694"/>
    </source>
</evidence>
<keyword evidence="6" id="KW-0808">Transferase</keyword>
<evidence type="ECO:0000259" key="12">
    <source>
        <dbReference type="Pfam" id="PF00793"/>
    </source>
</evidence>
<evidence type="ECO:0000256" key="10">
    <source>
        <dbReference type="ARBA" id="ARBA00032193"/>
    </source>
</evidence>
<dbReference type="STRING" id="1077348.A0A2G8RWQ9"/>
<gene>
    <name evidence="13" type="ORF">GSI_11680</name>
</gene>
<comment type="similarity">
    <text evidence="3">Belongs to the class-I DAHP synthase family.</text>
</comment>
<dbReference type="PANTHER" id="PTHR21225">
    <property type="entry name" value="PHOSPHO-2-DEHYDRO-3-DEOXYHEPTONATE ALDOLASE DAHP SYNTHETASE"/>
    <property type="match status" value="1"/>
</dbReference>
<evidence type="ECO:0000256" key="11">
    <source>
        <dbReference type="ARBA" id="ARBA00047508"/>
    </source>
</evidence>
<dbReference type="EMBL" id="AYKW01000045">
    <property type="protein sequence ID" value="PIL25927.1"/>
    <property type="molecule type" value="Genomic_DNA"/>
</dbReference>
<dbReference type="InterPro" id="IPR006219">
    <property type="entry name" value="DAHP_synth_1"/>
</dbReference>
<reference evidence="13 14" key="1">
    <citation type="journal article" date="2015" name="Sci. Rep.">
        <title>Chromosome-level genome map provides insights into diverse defense mechanisms in the medicinal fungus Ganoderma sinense.</title>
        <authorList>
            <person name="Zhu Y."/>
            <person name="Xu J."/>
            <person name="Sun C."/>
            <person name="Zhou S."/>
            <person name="Xu H."/>
            <person name="Nelson D.R."/>
            <person name="Qian J."/>
            <person name="Song J."/>
            <person name="Luo H."/>
            <person name="Xiang L."/>
            <person name="Li Y."/>
            <person name="Xu Z."/>
            <person name="Ji A."/>
            <person name="Wang L."/>
            <person name="Lu S."/>
            <person name="Hayward A."/>
            <person name="Sun W."/>
            <person name="Li X."/>
            <person name="Schwartz D.C."/>
            <person name="Wang Y."/>
            <person name="Chen S."/>
        </authorList>
    </citation>
    <scope>NUCLEOTIDE SEQUENCE [LARGE SCALE GENOMIC DNA]</scope>
    <source>
        <strain evidence="13 14">ZZ0214-1</strain>
    </source>
</reference>
<comment type="function">
    <text evidence="1">Stereospecific condensation of phosphoenolpyruvate (PEP) and D-erythrose-4-phosphate (E4P) giving rise to 3-deoxy-D-arabino-heptulosonate-7-phosphate (DAHP).</text>
</comment>
<dbReference type="GO" id="GO:0008652">
    <property type="term" value="P:amino acid biosynthetic process"/>
    <property type="evidence" value="ECO:0007669"/>
    <property type="project" value="UniProtKB-KW"/>
</dbReference>
<evidence type="ECO:0000256" key="7">
    <source>
        <dbReference type="ARBA" id="ARBA00023141"/>
    </source>
</evidence>
<dbReference type="OrthoDB" id="4699125at2759"/>
<evidence type="ECO:0000256" key="5">
    <source>
        <dbReference type="ARBA" id="ARBA00022605"/>
    </source>
</evidence>
<dbReference type="Proteomes" id="UP000230002">
    <property type="component" value="Unassembled WGS sequence"/>
</dbReference>
<dbReference type="SUPFAM" id="SSF51569">
    <property type="entry name" value="Aldolase"/>
    <property type="match status" value="2"/>
</dbReference>
<evidence type="ECO:0000256" key="2">
    <source>
        <dbReference type="ARBA" id="ARBA00004688"/>
    </source>
</evidence>
<keyword evidence="7" id="KW-0057">Aromatic amino acid biosynthesis</keyword>
<dbReference type="InterPro" id="IPR006218">
    <property type="entry name" value="DAHP1/KDSA"/>
</dbReference>
<name>A0A2G8RWQ9_9APHY</name>